<accession>A0A7J6P0X1</accession>
<evidence type="ECO:0000313" key="3">
    <source>
        <dbReference type="Proteomes" id="UP000541610"/>
    </source>
</evidence>
<protein>
    <submittedName>
        <fullName evidence="2">Uncharacterized protein</fullName>
    </submittedName>
</protein>
<dbReference type="EMBL" id="JABANP010000115">
    <property type="protein sequence ID" value="KAF4689784.1"/>
    <property type="molecule type" value="Genomic_DNA"/>
</dbReference>
<name>A0A7J6P0X1_PEROL</name>
<sequence length="227" mass="24750">MPTSRSSTLAERSDSSEHFLCYLGSYWQKADHPTAGSGSWDPPSRGWPVLRSTILCLFLALTSTIALYYSWLLYWGASSRARSLLITIDKAETTSPVSCVMLTLATLEDDSLLCARGTAVLKVTLDGREEVTVGGVKGTLFANPDSGGACFMLGDFKVGPQIHTTTTVPFYLLTTAKYDARLNEDVAKTNTCTAWLTANVRISSWTGQIFLPKVVIRDLKLALPSLQ</sequence>
<evidence type="ECO:0000256" key="1">
    <source>
        <dbReference type="SAM" id="Phobius"/>
    </source>
</evidence>
<feature type="transmembrane region" description="Helical" evidence="1">
    <location>
        <begin position="49"/>
        <end position="74"/>
    </location>
</feature>
<gene>
    <name evidence="2" type="ORF">FOZ60_001135</name>
</gene>
<dbReference type="OrthoDB" id="10344577at2759"/>
<reference evidence="2 3" key="1">
    <citation type="submission" date="2020-04" db="EMBL/GenBank/DDBJ databases">
        <title>Perkinsus olseni comparative genomics.</title>
        <authorList>
            <person name="Bogema D.R."/>
        </authorList>
    </citation>
    <scope>NUCLEOTIDE SEQUENCE [LARGE SCALE GENOMIC DNA]</scope>
    <source>
        <strain evidence="2">00978-12</strain>
    </source>
</reference>
<proteinExistence type="predicted"/>
<comment type="caution">
    <text evidence="2">The sequence shown here is derived from an EMBL/GenBank/DDBJ whole genome shotgun (WGS) entry which is preliminary data.</text>
</comment>
<evidence type="ECO:0000313" key="2">
    <source>
        <dbReference type="EMBL" id="KAF4689784.1"/>
    </source>
</evidence>
<organism evidence="2 3">
    <name type="scientific">Perkinsus olseni</name>
    <name type="common">Perkinsus atlanticus</name>
    <dbReference type="NCBI Taxonomy" id="32597"/>
    <lineage>
        <taxon>Eukaryota</taxon>
        <taxon>Sar</taxon>
        <taxon>Alveolata</taxon>
        <taxon>Perkinsozoa</taxon>
        <taxon>Perkinsea</taxon>
        <taxon>Perkinsida</taxon>
        <taxon>Perkinsidae</taxon>
        <taxon>Perkinsus</taxon>
    </lineage>
</organism>
<dbReference type="Proteomes" id="UP000541610">
    <property type="component" value="Unassembled WGS sequence"/>
</dbReference>
<keyword evidence="1" id="KW-0812">Transmembrane</keyword>
<keyword evidence="1" id="KW-1133">Transmembrane helix</keyword>
<dbReference type="AlphaFoldDB" id="A0A7J6P0X1"/>
<keyword evidence="1" id="KW-0472">Membrane</keyword>